<sequence>MTKAHVPPQVAGNRGRVTSATVRVHNNARSLGRLAAGGMWMRGLCGDCNSLAGLNYDSAYGDFAKALDTYQRARTLLHLPQADPAPPVRVAPGRVARSILIGMFATTPQLRVMFPGLAVDLRERRDHIALPDGASLRMALYPLRWTRLASMFNNYRVLGRRLHYNVFSEVYFRPLAWALIPSDRGYEERLGESVFDDLGWATVDEWLQYGDDVTAVDLRDLCRHGVPHVRHPLYGPEQDNWVQLFSDKITAIIEGEIPR</sequence>
<gene>
    <name evidence="1" type="ORF">S1361_00410</name>
    <name evidence="2" type="ORF">S1361_38090</name>
</gene>
<reference evidence="2 3" key="1">
    <citation type="submission" date="2021-03" db="EMBL/GenBank/DDBJ databases">
        <title>Complete genome sequence of Streptomyces cyanogenus S136, producer of anticancer angucycline landomycin A.</title>
        <authorList>
            <person name="Hrab P."/>
            <person name="Ruckert C."/>
            <person name="Busche T."/>
            <person name="Ostash I."/>
            <person name="Kalinowski J."/>
            <person name="Fedorenko V."/>
            <person name="Yushchuk O."/>
            <person name="Ostash B."/>
        </authorList>
    </citation>
    <scope>NUCLEOTIDE SEQUENCE [LARGE SCALE GENOMIC DNA]</scope>
    <source>
        <strain evidence="2 3">S136</strain>
    </source>
</reference>
<evidence type="ECO:0000313" key="3">
    <source>
        <dbReference type="Proteomes" id="UP000663908"/>
    </source>
</evidence>
<keyword evidence="3" id="KW-1185">Reference proteome</keyword>
<dbReference type="Proteomes" id="UP000663908">
    <property type="component" value="Chromosome"/>
</dbReference>
<dbReference type="EMBL" id="CP071839">
    <property type="protein sequence ID" value="QTD95780.1"/>
    <property type="molecule type" value="Genomic_DNA"/>
</dbReference>
<name>A0ABX7U2C2_STRCY</name>
<dbReference type="EMBL" id="CP071839">
    <property type="protein sequence ID" value="QTE03210.1"/>
    <property type="molecule type" value="Genomic_DNA"/>
</dbReference>
<evidence type="ECO:0000313" key="1">
    <source>
        <dbReference type="EMBL" id="QTD95780.1"/>
    </source>
</evidence>
<protein>
    <submittedName>
        <fullName evidence="2">Uncharacterized protein</fullName>
    </submittedName>
</protein>
<evidence type="ECO:0000313" key="2">
    <source>
        <dbReference type="EMBL" id="QTE03210.1"/>
    </source>
</evidence>
<dbReference type="RefSeq" id="WP_208029886.1">
    <property type="nucleotide sequence ID" value="NZ_CP071839.1"/>
</dbReference>
<organism evidence="2 3">
    <name type="scientific">Streptomyces cyanogenus</name>
    <dbReference type="NCBI Taxonomy" id="80860"/>
    <lineage>
        <taxon>Bacteria</taxon>
        <taxon>Bacillati</taxon>
        <taxon>Actinomycetota</taxon>
        <taxon>Actinomycetes</taxon>
        <taxon>Kitasatosporales</taxon>
        <taxon>Streptomycetaceae</taxon>
        <taxon>Streptomyces</taxon>
    </lineage>
</organism>
<proteinExistence type="predicted"/>
<accession>A0ABX7U2C2</accession>